<sequence length="127" mass="14537">MVKDFHGANVRTYKVSQLRAFQQARCDGGQKKKWVGEIGKKNANEKHTGQKVVGQHKRKWCELTSSIVNIEISQRQTFLRAKETPFGEDSEKQLLDKVLPHPNIPSIYGVNMTKKLLVKYQGPNLNF</sequence>
<comment type="caution">
    <text evidence="1">The sequence shown here is derived from an EMBL/GenBank/DDBJ whole genome shotgun (WGS) entry which is preliminary data.</text>
</comment>
<dbReference type="EMBL" id="CAJVPV010002214">
    <property type="protein sequence ID" value="CAG8521087.1"/>
    <property type="molecule type" value="Genomic_DNA"/>
</dbReference>
<keyword evidence="2" id="KW-1185">Reference proteome</keyword>
<name>A0A9N9A9M9_9GLOM</name>
<proteinExistence type="predicted"/>
<protein>
    <submittedName>
        <fullName evidence="1">17166_t:CDS:1</fullName>
    </submittedName>
</protein>
<organism evidence="1 2">
    <name type="scientific">Acaulospora morrowiae</name>
    <dbReference type="NCBI Taxonomy" id="94023"/>
    <lineage>
        <taxon>Eukaryota</taxon>
        <taxon>Fungi</taxon>
        <taxon>Fungi incertae sedis</taxon>
        <taxon>Mucoromycota</taxon>
        <taxon>Glomeromycotina</taxon>
        <taxon>Glomeromycetes</taxon>
        <taxon>Diversisporales</taxon>
        <taxon>Acaulosporaceae</taxon>
        <taxon>Acaulospora</taxon>
    </lineage>
</organism>
<reference evidence="1" key="1">
    <citation type="submission" date="2021-06" db="EMBL/GenBank/DDBJ databases">
        <authorList>
            <person name="Kallberg Y."/>
            <person name="Tangrot J."/>
            <person name="Rosling A."/>
        </authorList>
    </citation>
    <scope>NUCLEOTIDE SEQUENCE</scope>
    <source>
        <strain evidence="1">CL551</strain>
    </source>
</reference>
<evidence type="ECO:0000313" key="1">
    <source>
        <dbReference type="EMBL" id="CAG8521087.1"/>
    </source>
</evidence>
<accession>A0A9N9A9M9</accession>
<dbReference type="AlphaFoldDB" id="A0A9N9A9M9"/>
<evidence type="ECO:0000313" key="2">
    <source>
        <dbReference type="Proteomes" id="UP000789342"/>
    </source>
</evidence>
<gene>
    <name evidence="1" type="ORF">AMORRO_LOCUS4208</name>
</gene>
<dbReference type="Proteomes" id="UP000789342">
    <property type="component" value="Unassembled WGS sequence"/>
</dbReference>